<dbReference type="GeneID" id="27312157"/>
<dbReference type="InterPro" id="IPR052895">
    <property type="entry name" value="HetReg/Transcr_Mod"/>
</dbReference>
<evidence type="ECO:0000313" key="2">
    <source>
        <dbReference type="EMBL" id="KIW05028.1"/>
    </source>
</evidence>
<evidence type="ECO:0000259" key="1">
    <source>
        <dbReference type="Pfam" id="PF06985"/>
    </source>
</evidence>
<proteinExistence type="predicted"/>
<protein>
    <recommendedName>
        <fullName evidence="1">Heterokaryon incompatibility domain-containing protein</fullName>
    </recommendedName>
</protein>
<organism evidence="2 3">
    <name type="scientific">Verruconis gallopava</name>
    <dbReference type="NCBI Taxonomy" id="253628"/>
    <lineage>
        <taxon>Eukaryota</taxon>
        <taxon>Fungi</taxon>
        <taxon>Dikarya</taxon>
        <taxon>Ascomycota</taxon>
        <taxon>Pezizomycotina</taxon>
        <taxon>Dothideomycetes</taxon>
        <taxon>Pleosporomycetidae</taxon>
        <taxon>Venturiales</taxon>
        <taxon>Sympoventuriaceae</taxon>
        <taxon>Verruconis</taxon>
    </lineage>
</organism>
<dbReference type="Pfam" id="PF26639">
    <property type="entry name" value="Het-6_barrel"/>
    <property type="match status" value="1"/>
</dbReference>
<dbReference type="OrthoDB" id="2157530at2759"/>
<gene>
    <name evidence="2" type="ORF">PV09_04184</name>
</gene>
<dbReference type="VEuPathDB" id="FungiDB:PV09_04184"/>
<dbReference type="PANTHER" id="PTHR24148:SF64">
    <property type="entry name" value="HETEROKARYON INCOMPATIBILITY DOMAIN-CONTAINING PROTEIN"/>
    <property type="match status" value="1"/>
</dbReference>
<feature type="domain" description="Heterokaryon incompatibility" evidence="1">
    <location>
        <begin position="1"/>
        <end position="88"/>
    </location>
</feature>
<sequence>MGEIYANASMVRVWLGEEYGLESRALDAMVTVDKVFEDLFIHRGISPQRLDSVQTNFINHPSIVDLDWESLSQLLSRAWFERVWVVQEVVNAKAITVHVGGLNVGWDWFAAIVSALRQFRVDVPLIQCPGVKSTSLMNMLRQDKIEFGREPQFTLLKLLGETREIKSTLPVDKIYGILSLVNNPQAVDVDYGQKAEEIFRKLAIDSLFHEDGVDILYQCVLSSTTAVLDLPSWVPDWTRKVDTEPFSTRGLWAQASKDRQLQARISEDGRILHVRGMIVDTIQVIEEMRDIPSRKPYISKLTEPRIETSNPDVKADFLDPEMQNKMGTEAFRKNGKAWTTNLLKMCFPDGEKDARKQEDLWRTFMCNRTRDNEIPGQECAEGFEIVMEAMTTGVTPRSVIDAWVAAGKEANTESGNASDATRLRAAANAVFGGFARWGYNRRFFISQSGRFGWGVDGVNVGDEVMVPAGGRYPLVIRSASLGQHMIVGDCYLHGVMEGEALDGGYEDKDIQIC</sequence>
<dbReference type="PANTHER" id="PTHR24148">
    <property type="entry name" value="ANKYRIN REPEAT DOMAIN-CONTAINING PROTEIN 39 HOMOLOG-RELATED"/>
    <property type="match status" value="1"/>
</dbReference>
<dbReference type="AlphaFoldDB" id="A0A0D2ADJ0"/>
<evidence type="ECO:0000313" key="3">
    <source>
        <dbReference type="Proteomes" id="UP000053259"/>
    </source>
</evidence>
<dbReference type="HOGENOM" id="CLU_004184_7_3_1"/>
<dbReference type="InterPro" id="IPR010730">
    <property type="entry name" value="HET"/>
</dbReference>
<dbReference type="Pfam" id="PF06985">
    <property type="entry name" value="HET"/>
    <property type="match status" value="1"/>
</dbReference>
<dbReference type="EMBL" id="KN847539">
    <property type="protein sequence ID" value="KIW05028.1"/>
    <property type="molecule type" value="Genomic_DNA"/>
</dbReference>
<keyword evidence="3" id="KW-1185">Reference proteome</keyword>
<accession>A0A0D2ADJ0</accession>
<dbReference type="Proteomes" id="UP000053259">
    <property type="component" value="Unassembled WGS sequence"/>
</dbReference>
<name>A0A0D2ADJ0_9PEZI</name>
<dbReference type="RefSeq" id="XP_016214897.1">
    <property type="nucleotide sequence ID" value="XM_016357493.1"/>
</dbReference>
<reference evidence="2 3" key="1">
    <citation type="submission" date="2015-01" db="EMBL/GenBank/DDBJ databases">
        <title>The Genome Sequence of Ochroconis gallopava CBS43764.</title>
        <authorList>
            <consortium name="The Broad Institute Genomics Platform"/>
            <person name="Cuomo C."/>
            <person name="de Hoog S."/>
            <person name="Gorbushina A."/>
            <person name="Stielow B."/>
            <person name="Teixiera M."/>
            <person name="Abouelleil A."/>
            <person name="Chapman S.B."/>
            <person name="Priest M."/>
            <person name="Young S.K."/>
            <person name="Wortman J."/>
            <person name="Nusbaum C."/>
            <person name="Birren B."/>
        </authorList>
    </citation>
    <scope>NUCLEOTIDE SEQUENCE [LARGE SCALE GENOMIC DNA]</scope>
    <source>
        <strain evidence="2 3">CBS 43764</strain>
    </source>
</reference>
<dbReference type="InParanoid" id="A0A0D2ADJ0"/>